<proteinExistence type="predicted"/>
<accession>A0A369T6K3</accession>
<dbReference type="InterPro" id="IPR052516">
    <property type="entry name" value="N-heterocyclic_Hydroxylase"/>
</dbReference>
<dbReference type="PANTHER" id="PTHR47495:SF3">
    <property type="entry name" value="BLR6219 PROTEIN"/>
    <property type="match status" value="1"/>
</dbReference>
<dbReference type="InterPro" id="IPR046867">
    <property type="entry name" value="AldOxase/xan_DH_MoCoBD2"/>
</dbReference>
<dbReference type="InterPro" id="IPR037165">
    <property type="entry name" value="AldOxase/xan_DH_Mopterin-bd_sf"/>
</dbReference>
<dbReference type="GO" id="GO:0016491">
    <property type="term" value="F:oxidoreductase activity"/>
    <property type="evidence" value="ECO:0007669"/>
    <property type="project" value="InterPro"/>
</dbReference>
<evidence type="ECO:0000313" key="2">
    <source>
        <dbReference type="EMBL" id="RDD60950.1"/>
    </source>
</evidence>
<dbReference type="RefSeq" id="WP_114583089.1">
    <property type="nucleotide sequence ID" value="NZ_QPMH01000017.1"/>
</dbReference>
<dbReference type="SUPFAM" id="SSF56003">
    <property type="entry name" value="Molybdenum cofactor-binding domain"/>
    <property type="match status" value="2"/>
</dbReference>
<dbReference type="InterPro" id="IPR008274">
    <property type="entry name" value="AldOxase/xan_DH_MoCoBD1"/>
</dbReference>
<evidence type="ECO:0000259" key="1">
    <source>
        <dbReference type="SMART" id="SM01008"/>
    </source>
</evidence>
<dbReference type="InterPro" id="IPR012368">
    <property type="entry name" value="OxRdtase_Mopterin-bd_su_IorB"/>
</dbReference>
<keyword evidence="3" id="KW-1185">Reference proteome</keyword>
<comment type="caution">
    <text evidence="2">The sequence shown here is derived from an EMBL/GenBank/DDBJ whole genome shotgun (WGS) entry which is preliminary data.</text>
</comment>
<dbReference type="EMBL" id="QPMH01000017">
    <property type="protein sequence ID" value="RDD60950.1"/>
    <property type="molecule type" value="Genomic_DNA"/>
</dbReference>
<dbReference type="PANTHER" id="PTHR47495">
    <property type="entry name" value="ALDEHYDE DEHYDROGENASE"/>
    <property type="match status" value="1"/>
</dbReference>
<sequence length="764" mass="83084">MTRIVNVSRRSMLKGAGGFGALVLGARIVGRPMINAAVAATSVGTGAFEPNVFVSLDTDGSVAIVCHRSEMGQGVRTGLPQIVADEMEADWSRVSVWQAPGDPSRYKYKDNQNTDGSRSIRHHFTIMREMGAQARDLLERAAARQWGVDRGDVYARDHRVHHTGSGRSLGFGELAQAAAELEPAGGDGAPRLKDPSEWKYIGRDLPIVDLYDMTTGGATYGADVRLPGMKIAVVARCPVYRGRAKTFDATEALEVPGVEQVIEIPPLGDRPAEFRPLGGVAVIGANTWSVMQGRGKLKIDWEPGPNESHDTDTYESQLIESARAGGHVIRERGEPDGAFAGAAKVHEADYYVPYFIHTPMEPPVAVVDATRTPVRIWAATQAPNETRQYVAEALGIDQADVACNVTLLGGAFGRKSKPDFAAEAAILSKRVGAPVRMQWTREDEIQQGYYHACCAQNLKAAVDDSGKVTAWRQSAAYPSLMTLWEPERNVGSSLENGLGLVDMPYNAVPNIRIENGEARAHLRIGWYRSVNNIQHAFAMNCFVNELAETTGRDHVELLLELIGEPTNLDLTADGVEDYFNYGDPIADWPIMTGRLSNVLRVAADKSGWGKSLPRGHGLGIACHRSFHSYVATAVHVAVQDDGNFSIPQVDVAVDCGRYVNPDRVRSQMEGATVYGNTVARHGRITTKQGAVEQSNFHDYPISRISDAPLDVRVHIVEDYTDHRPCGVGEPGVPPFAPALANALYQASGKRIRRLPIDTAELART</sequence>
<dbReference type="Pfam" id="PF02738">
    <property type="entry name" value="MoCoBD_1"/>
    <property type="match status" value="1"/>
</dbReference>
<name>A0A369T6K3_9PROT</name>
<dbReference type="Gene3D" id="3.90.1170.50">
    <property type="entry name" value="Aldehyde oxidase/xanthine dehydrogenase, a/b hammerhead"/>
    <property type="match status" value="1"/>
</dbReference>
<dbReference type="InterPro" id="IPR000674">
    <property type="entry name" value="Ald_Oxase/Xan_DH_a/b"/>
</dbReference>
<protein>
    <submittedName>
        <fullName evidence="2">Xanthine dehydrogenase family protein molybdopterin-binding subunit</fullName>
    </submittedName>
</protein>
<dbReference type="Proteomes" id="UP000253941">
    <property type="component" value="Unassembled WGS sequence"/>
</dbReference>
<dbReference type="InterPro" id="IPR006311">
    <property type="entry name" value="TAT_signal"/>
</dbReference>
<dbReference type="SMART" id="SM01008">
    <property type="entry name" value="Ald_Xan_dh_C"/>
    <property type="match status" value="1"/>
</dbReference>
<organism evidence="2 3">
    <name type="scientific">Ferruginivarius sediminum</name>
    <dbReference type="NCBI Taxonomy" id="2661937"/>
    <lineage>
        <taxon>Bacteria</taxon>
        <taxon>Pseudomonadati</taxon>
        <taxon>Pseudomonadota</taxon>
        <taxon>Alphaproteobacteria</taxon>
        <taxon>Rhodospirillales</taxon>
        <taxon>Rhodospirillaceae</taxon>
        <taxon>Ferruginivarius</taxon>
    </lineage>
</organism>
<dbReference type="PIRSF" id="PIRSF036389">
    <property type="entry name" value="IOR_B"/>
    <property type="match status" value="1"/>
</dbReference>
<gene>
    <name evidence="2" type="ORF">DRB17_15290</name>
</gene>
<dbReference type="Pfam" id="PF20256">
    <property type="entry name" value="MoCoBD_2"/>
    <property type="match status" value="2"/>
</dbReference>
<dbReference type="AlphaFoldDB" id="A0A369T6K3"/>
<dbReference type="PROSITE" id="PS51318">
    <property type="entry name" value="TAT"/>
    <property type="match status" value="1"/>
</dbReference>
<evidence type="ECO:0000313" key="3">
    <source>
        <dbReference type="Proteomes" id="UP000253941"/>
    </source>
</evidence>
<feature type="domain" description="Aldehyde oxidase/xanthine dehydrogenase a/b hammerhead" evidence="1">
    <location>
        <begin position="215"/>
        <end position="305"/>
    </location>
</feature>
<reference evidence="2 3" key="1">
    <citation type="submission" date="2018-07" db="EMBL/GenBank/DDBJ databases">
        <title>Venubactetium sediminum gen. nov., sp. nov., isolated from a marine solar saltern.</title>
        <authorList>
            <person name="Wang S."/>
        </authorList>
    </citation>
    <scope>NUCLEOTIDE SEQUENCE [LARGE SCALE GENOMIC DNA]</scope>
    <source>
        <strain evidence="2 3">WD2A32</strain>
    </source>
</reference>
<dbReference type="Gene3D" id="3.30.365.10">
    <property type="entry name" value="Aldehyde oxidase/xanthine dehydrogenase, molybdopterin binding domain"/>
    <property type="match status" value="4"/>
</dbReference>